<geneLocation type="plasmid" evidence="3">
    <name>pelp_2</name>
</geneLocation>
<evidence type="ECO:0000313" key="3">
    <source>
        <dbReference type="Proteomes" id="UP000317835"/>
    </source>
</evidence>
<gene>
    <name evidence="2" type="ORF">ElP_74230</name>
</gene>
<dbReference type="OrthoDB" id="275289at2"/>
<evidence type="ECO:0000256" key="1">
    <source>
        <dbReference type="SAM" id="MobiDB-lite"/>
    </source>
</evidence>
<dbReference type="EMBL" id="CP036428">
    <property type="protein sequence ID" value="QDV39456.1"/>
    <property type="molecule type" value="Genomic_DNA"/>
</dbReference>
<name>A0A518HFA2_9BACT</name>
<feature type="region of interest" description="Disordered" evidence="1">
    <location>
        <begin position="1"/>
        <end position="26"/>
    </location>
</feature>
<evidence type="ECO:0000313" key="2">
    <source>
        <dbReference type="EMBL" id="QDV39456.1"/>
    </source>
</evidence>
<organism evidence="2 3">
    <name type="scientific">Tautonia plasticadhaerens</name>
    <dbReference type="NCBI Taxonomy" id="2527974"/>
    <lineage>
        <taxon>Bacteria</taxon>
        <taxon>Pseudomonadati</taxon>
        <taxon>Planctomycetota</taxon>
        <taxon>Planctomycetia</taxon>
        <taxon>Isosphaerales</taxon>
        <taxon>Isosphaeraceae</taxon>
        <taxon>Tautonia</taxon>
    </lineage>
</organism>
<keyword evidence="2" id="KW-0614">Plasmid</keyword>
<accession>A0A518HFA2</accession>
<sequence length="176" mass="18703">MGGVIDASATPASPETPPNASFESPVPSGRLGLAVAPRGRAVAWRFGRSAGIAREDGAFARNNPTPAGSRVAFIRNRGHLRQVVSLRPGRAYAVSFLVAQRLLDDGTVDRQALQVRIGPRLIGDFTPASTADGRFVRFTSDAFTVPDARPRLLSINGTNRKRGEDTALVDQIVVTG</sequence>
<dbReference type="KEGG" id="tpla:ElP_74230"/>
<dbReference type="Proteomes" id="UP000317835">
    <property type="component" value="Plasmid pElP_2"/>
</dbReference>
<feature type="compositionally biased region" description="Low complexity" evidence="1">
    <location>
        <begin position="7"/>
        <end position="21"/>
    </location>
</feature>
<keyword evidence="3" id="KW-1185">Reference proteome</keyword>
<proteinExistence type="predicted"/>
<reference evidence="2 3" key="1">
    <citation type="submission" date="2019-02" db="EMBL/GenBank/DDBJ databases">
        <title>Deep-cultivation of Planctomycetes and their phenomic and genomic characterization uncovers novel biology.</title>
        <authorList>
            <person name="Wiegand S."/>
            <person name="Jogler M."/>
            <person name="Boedeker C."/>
            <person name="Pinto D."/>
            <person name="Vollmers J."/>
            <person name="Rivas-Marin E."/>
            <person name="Kohn T."/>
            <person name="Peeters S.H."/>
            <person name="Heuer A."/>
            <person name="Rast P."/>
            <person name="Oberbeckmann S."/>
            <person name="Bunk B."/>
            <person name="Jeske O."/>
            <person name="Meyerdierks A."/>
            <person name="Storesund J.E."/>
            <person name="Kallscheuer N."/>
            <person name="Luecker S."/>
            <person name="Lage O.M."/>
            <person name="Pohl T."/>
            <person name="Merkel B.J."/>
            <person name="Hornburger P."/>
            <person name="Mueller R.-W."/>
            <person name="Bruemmer F."/>
            <person name="Labrenz M."/>
            <person name="Spormann A.M."/>
            <person name="Op den Camp H."/>
            <person name="Overmann J."/>
            <person name="Amann R."/>
            <person name="Jetten M.S.M."/>
            <person name="Mascher T."/>
            <person name="Medema M.H."/>
            <person name="Devos D.P."/>
            <person name="Kaster A.-K."/>
            <person name="Ovreas L."/>
            <person name="Rohde M."/>
            <person name="Galperin M.Y."/>
            <person name="Jogler C."/>
        </authorList>
    </citation>
    <scope>NUCLEOTIDE SEQUENCE [LARGE SCALE GENOMIC DNA]</scope>
    <source>
        <strain evidence="2 3">ElP</strain>
        <plasmid evidence="3">pelp_2</plasmid>
    </source>
</reference>
<dbReference type="AlphaFoldDB" id="A0A518HFA2"/>
<dbReference type="RefSeq" id="WP_145279665.1">
    <property type="nucleotide sequence ID" value="NZ_CP036428.1"/>
</dbReference>
<protein>
    <submittedName>
        <fullName evidence="2">Uncharacterized protein</fullName>
    </submittedName>
</protein>